<dbReference type="Proteomes" id="UP000199570">
    <property type="component" value="Unassembled WGS sequence"/>
</dbReference>
<name>A0A1H0XSP0_9PSED</name>
<accession>A0A1H0XSP0</accession>
<organism evidence="1 2">
    <name type="scientific">Pseudomonas moorei</name>
    <dbReference type="NCBI Taxonomy" id="395599"/>
    <lineage>
        <taxon>Bacteria</taxon>
        <taxon>Pseudomonadati</taxon>
        <taxon>Pseudomonadota</taxon>
        <taxon>Gammaproteobacteria</taxon>
        <taxon>Pseudomonadales</taxon>
        <taxon>Pseudomonadaceae</taxon>
        <taxon>Pseudomonas</taxon>
    </lineage>
</organism>
<gene>
    <name evidence="1" type="ORF">SAMN04490195_0141</name>
</gene>
<dbReference type="EMBL" id="FNKJ01000002">
    <property type="protein sequence ID" value="SDQ05903.1"/>
    <property type="molecule type" value="Genomic_DNA"/>
</dbReference>
<dbReference type="AlphaFoldDB" id="A0A1H0XSP0"/>
<reference evidence="2" key="1">
    <citation type="submission" date="2016-10" db="EMBL/GenBank/DDBJ databases">
        <authorList>
            <person name="Varghese N."/>
            <person name="Submissions S."/>
        </authorList>
    </citation>
    <scope>NUCLEOTIDE SEQUENCE [LARGE SCALE GENOMIC DNA]</scope>
    <source>
        <strain evidence="2">BS3775</strain>
    </source>
</reference>
<evidence type="ECO:0000313" key="1">
    <source>
        <dbReference type="EMBL" id="SDQ05903.1"/>
    </source>
</evidence>
<dbReference type="OrthoDB" id="7026422at2"/>
<keyword evidence="2" id="KW-1185">Reference proteome</keyword>
<sequence>MKRSVLFGLFVTASLLASPSFAAEKDQCAVNLQTIEDAQAQIPEELADQVADSVKQAQADHAKGTKQGIDDCVAETNQTIQDIKNANKGGK</sequence>
<proteinExistence type="predicted"/>
<evidence type="ECO:0000313" key="2">
    <source>
        <dbReference type="Proteomes" id="UP000199570"/>
    </source>
</evidence>
<protein>
    <submittedName>
        <fullName evidence="1">Uncharacterized protein</fullName>
    </submittedName>
</protein>
<dbReference type="RefSeq" id="WP_090315856.1">
    <property type="nucleotide sequence ID" value="NZ_FNKJ01000002.1"/>
</dbReference>